<dbReference type="InterPro" id="IPR021874">
    <property type="entry name" value="Phage_Mu_Gp27"/>
</dbReference>
<reference evidence="1 2" key="1">
    <citation type="submission" date="2022-10" db="EMBL/GenBank/DDBJ databases">
        <title>High-quality genome sequences of two octocoral-associated bacteria, Endozoicomonas euniceicola EF212 and Endozoicomonas gorgoniicola PS125.</title>
        <authorList>
            <person name="Chiou Y.-J."/>
            <person name="Chen Y.-H."/>
        </authorList>
    </citation>
    <scope>NUCLEOTIDE SEQUENCE [LARGE SCALE GENOMIC DNA]</scope>
    <source>
        <strain evidence="1 2">PS125</strain>
    </source>
</reference>
<evidence type="ECO:0000313" key="2">
    <source>
        <dbReference type="Proteomes" id="UP001209854"/>
    </source>
</evidence>
<gene>
    <name evidence="1" type="ORF">NX722_25320</name>
</gene>
<proteinExistence type="predicted"/>
<organism evidence="1 2">
    <name type="scientific">Endozoicomonas gorgoniicola</name>
    <dbReference type="NCBI Taxonomy" id="1234144"/>
    <lineage>
        <taxon>Bacteria</taxon>
        <taxon>Pseudomonadati</taxon>
        <taxon>Pseudomonadota</taxon>
        <taxon>Gammaproteobacteria</taxon>
        <taxon>Oceanospirillales</taxon>
        <taxon>Endozoicomonadaceae</taxon>
        <taxon>Endozoicomonas</taxon>
    </lineage>
</organism>
<name>A0ABT3N2N1_9GAMM</name>
<dbReference type="EMBL" id="JAPFCC010000001">
    <property type="protein sequence ID" value="MCW7555888.1"/>
    <property type="molecule type" value="Genomic_DNA"/>
</dbReference>
<evidence type="ECO:0000313" key="1">
    <source>
        <dbReference type="EMBL" id="MCW7555888.1"/>
    </source>
</evidence>
<protein>
    <submittedName>
        <fullName evidence="1">DUF3486 family protein</fullName>
    </submittedName>
</protein>
<dbReference type="Proteomes" id="UP001209854">
    <property type="component" value="Unassembled WGS sequence"/>
</dbReference>
<accession>A0ABT3N2N1</accession>
<dbReference type="Pfam" id="PF11985">
    <property type="entry name" value="Phage_Mu_Gp27"/>
    <property type="match status" value="1"/>
</dbReference>
<keyword evidence="2" id="KW-1185">Reference proteome</keyword>
<sequence>MKQLPDPIKQELHRMLREDRMRQADILAALNELCIEEGLPAISQISLSRYSVRMRKMGQKVIELRDVSAIWVEKLGEMPEGDAGKLLLEIIRTLSVNIVTGINEDDEVSIETLNQLALLS</sequence>
<comment type="caution">
    <text evidence="1">The sequence shown here is derived from an EMBL/GenBank/DDBJ whole genome shotgun (WGS) entry which is preliminary data.</text>
</comment>